<dbReference type="EMBL" id="JACHXA010000001">
    <property type="protein sequence ID" value="MBB3064083.1"/>
    <property type="molecule type" value="Genomic_DNA"/>
</dbReference>
<evidence type="ECO:0000256" key="1">
    <source>
        <dbReference type="SAM" id="SignalP"/>
    </source>
</evidence>
<feature type="signal peptide" evidence="1">
    <location>
        <begin position="1"/>
        <end position="22"/>
    </location>
</feature>
<sequence length="293" mass="31568">MPAFLLAVALVLMTAVSTPARAANDEAQIDSMIEDLQGLVDKAEREKLADPWFIEDLRGLISRYSETWPVVLLDHSFDSREAAPKAPWQIRQGKMQMDWSRGLRSRVELSKPTQSDNEVVGQIIGGLLNQALTGQQAAPADDPTVPAIASATLAVSNAFHLETVMTARPLERGSEGGLEIGVFQKDGNAGYRLTIAPTADGQGGTLEMFVISSRGTSRLVETASFTGGFLDDQPLKVALSRDPAGRMRAALDDVELISVEDRSFRDPFSGILIVNKGGDYALKTMLVKGTAPN</sequence>
<comment type="caution">
    <text evidence="2">The sequence shown here is derived from an EMBL/GenBank/DDBJ whole genome shotgun (WGS) entry which is preliminary data.</text>
</comment>
<gene>
    <name evidence="2" type="ORF">FHR98_000348</name>
</gene>
<evidence type="ECO:0000313" key="3">
    <source>
        <dbReference type="Proteomes" id="UP000581135"/>
    </source>
</evidence>
<organism evidence="2 3">
    <name type="scientific">Limibacillus halophilus</name>
    <dbReference type="NCBI Taxonomy" id="1579333"/>
    <lineage>
        <taxon>Bacteria</taxon>
        <taxon>Pseudomonadati</taxon>
        <taxon>Pseudomonadota</taxon>
        <taxon>Alphaproteobacteria</taxon>
        <taxon>Rhodospirillales</taxon>
        <taxon>Rhodovibrionaceae</taxon>
        <taxon>Limibacillus</taxon>
    </lineage>
</organism>
<keyword evidence="3" id="KW-1185">Reference proteome</keyword>
<dbReference type="AlphaFoldDB" id="A0A839ST37"/>
<accession>A0A839ST37</accession>
<dbReference type="RefSeq" id="WP_183414898.1">
    <property type="nucleotide sequence ID" value="NZ_JACHXA010000001.1"/>
</dbReference>
<dbReference type="Proteomes" id="UP000581135">
    <property type="component" value="Unassembled WGS sequence"/>
</dbReference>
<evidence type="ECO:0000313" key="2">
    <source>
        <dbReference type="EMBL" id="MBB3064083.1"/>
    </source>
</evidence>
<protein>
    <recommendedName>
        <fullName evidence="4">Outer membrane lipoprotein-sorting protein</fullName>
    </recommendedName>
</protein>
<keyword evidence="1" id="KW-0732">Signal</keyword>
<reference evidence="2 3" key="1">
    <citation type="submission" date="2020-08" db="EMBL/GenBank/DDBJ databases">
        <title>Genomic Encyclopedia of Type Strains, Phase III (KMG-III): the genomes of soil and plant-associated and newly described type strains.</title>
        <authorList>
            <person name="Whitman W."/>
        </authorList>
    </citation>
    <scope>NUCLEOTIDE SEQUENCE [LARGE SCALE GENOMIC DNA]</scope>
    <source>
        <strain evidence="2 3">CECT 8803</strain>
    </source>
</reference>
<name>A0A839ST37_9PROT</name>
<evidence type="ECO:0008006" key="4">
    <source>
        <dbReference type="Google" id="ProtNLM"/>
    </source>
</evidence>
<feature type="chain" id="PRO_5032433869" description="Outer membrane lipoprotein-sorting protein" evidence="1">
    <location>
        <begin position="23"/>
        <end position="293"/>
    </location>
</feature>
<proteinExistence type="predicted"/>